<dbReference type="Proteomes" id="UP000664163">
    <property type="component" value="Unassembled WGS sequence"/>
</dbReference>
<dbReference type="InterPro" id="IPR008147">
    <property type="entry name" value="Gln_synt_N"/>
</dbReference>
<dbReference type="InterPro" id="IPR014746">
    <property type="entry name" value="Gln_synth/guanido_kin_cat_dom"/>
</dbReference>
<dbReference type="Pfam" id="PF12437">
    <property type="entry name" value="GSIII_N"/>
    <property type="match status" value="1"/>
</dbReference>
<feature type="domain" description="GS catalytic" evidence="4">
    <location>
        <begin position="178"/>
        <end position="615"/>
    </location>
</feature>
<dbReference type="InterPro" id="IPR008146">
    <property type="entry name" value="Gln_synth_cat_dom"/>
</dbReference>
<proteinExistence type="inferred from homology"/>
<dbReference type="Pfam" id="PF00120">
    <property type="entry name" value="Gln-synt_C"/>
    <property type="match status" value="1"/>
</dbReference>
<dbReference type="SUPFAM" id="SSF55931">
    <property type="entry name" value="Glutamine synthetase/guanido kinase"/>
    <property type="match status" value="1"/>
</dbReference>
<evidence type="ECO:0000256" key="1">
    <source>
        <dbReference type="PROSITE-ProRule" id="PRU01330"/>
    </source>
</evidence>
<evidence type="ECO:0000313" key="6">
    <source>
        <dbReference type="Proteomes" id="UP000664163"/>
    </source>
</evidence>
<dbReference type="PROSITE" id="PS00181">
    <property type="entry name" value="GLNA_ATP"/>
    <property type="match status" value="1"/>
</dbReference>
<dbReference type="InterPro" id="IPR040577">
    <property type="entry name" value="Gln-synt_C"/>
</dbReference>
<organism evidence="5 6">
    <name type="scientific">[Muricauda] lutisoli</name>
    <dbReference type="NCBI Taxonomy" id="2816035"/>
    <lineage>
        <taxon>Bacteria</taxon>
        <taxon>Pseudomonadati</taxon>
        <taxon>Bacteroidota</taxon>
        <taxon>Flavobacteriia</taxon>
        <taxon>Flavobacteriales</taxon>
        <taxon>Flavobacteriaceae</taxon>
        <taxon>Allomuricauda</taxon>
    </lineage>
</organism>
<dbReference type="Gene3D" id="1.20.120.1560">
    <property type="match status" value="1"/>
</dbReference>
<dbReference type="Gene3D" id="3.30.590.10">
    <property type="entry name" value="Glutamine synthetase/guanido kinase, catalytic domain"/>
    <property type="match status" value="1"/>
</dbReference>
<reference evidence="5 6" key="1">
    <citation type="submission" date="2021-03" db="EMBL/GenBank/DDBJ databases">
        <title>Muricauda sp. CAU 1631 isolated from Incheon.</title>
        <authorList>
            <person name="Kim W."/>
        </authorList>
    </citation>
    <scope>NUCLEOTIDE SEQUENCE [LARGE SCALE GENOMIC DNA]</scope>
    <source>
        <strain evidence="5 6">CAU 1631</strain>
    </source>
</reference>
<dbReference type="SMART" id="SM01230">
    <property type="entry name" value="Gln-synt_C"/>
    <property type="match status" value="1"/>
</dbReference>
<dbReference type="PROSITE" id="PS51987">
    <property type="entry name" value="GS_CATALYTIC"/>
    <property type="match status" value="1"/>
</dbReference>
<evidence type="ECO:0000259" key="4">
    <source>
        <dbReference type="PROSITE" id="PS51987"/>
    </source>
</evidence>
<dbReference type="InterPro" id="IPR022147">
    <property type="entry name" value="GSIII_N"/>
</dbReference>
<gene>
    <name evidence="5" type="ORF">J0X13_01585</name>
</gene>
<sequence length="728" mass="82159">MPNTRFQALVESRNREHANINETGKRSDLFGKNVFNEDKMLQFLTEEALDKVKSAIFQGTKIDRKIADQVAEGMKAWALSMGATHYTHWFQPLTGATAEKHDAFFDILPNGRAMEKFGGAQLVQQEPDASSFPSGGIRNTFEARGYTAWDPTSPAFIYKTTLCIPTIFVAYTGEALDNKAPLLRALHAVDQAATGVAQYFDKNVKKVHATLGWEQEYFLIDKSLVNSRLDLSVTGRTLVGSFSAKGQQLDDHYFGVIPPRVLGFMSELEKECTKLGIPVKTRHNEVAPNQFELAPVFEEANLSVDHNLLLMDVMEEIADKYNFSVLFHEKPFSGINGSGKHNNWSLGTDTGVNLLSPGTTPMKNLQFLTFFVNTIKAVDTYEELLRASIASASNDHRLGANEAPPPIISIFIGQQLSDVLDELEGVSKGKLSPQEKTELKLNVVGKIPEILLDNTDRNRTSPFAFTGNKFEMRGVGAKMNCAKPMTMLNTIVAKQLTDFKKEVDALIDKKNLKKDEAVFNVLREYIKTSKRIRFEGDGYGIEWQEEARRRKLSFNKNTPEALQVITSKESYELFKQMDVMNEVELKAHKEVELGAYIFHIQIEGRVLGEMVYNHIIPAAVKYQNMLLENIHGLKEVYGAAHKKVAEGQLNILEQIGEHIMEIKKLTDEMADARKRANGMSVVDKKAQAYCNNVRPYFEKIREHSDTLEKLIADEFWPFTKYREMLFSK</sequence>
<keyword evidence="6" id="KW-1185">Reference proteome</keyword>
<evidence type="ECO:0000256" key="2">
    <source>
        <dbReference type="RuleBase" id="RU000384"/>
    </source>
</evidence>
<comment type="similarity">
    <text evidence="1 2">Belongs to the glutamine synthetase family.</text>
</comment>
<name>A0ABS3ETZ0_9FLAO</name>
<dbReference type="PANTHER" id="PTHR42974:SF1">
    <property type="entry name" value="TYPE-3 GLUTAMINE SYNTHETASE"/>
    <property type="match status" value="1"/>
</dbReference>
<dbReference type="RefSeq" id="WP_207069733.1">
    <property type="nucleotide sequence ID" value="NZ_JAFLND010000001.1"/>
</dbReference>
<dbReference type="InterPro" id="IPR052725">
    <property type="entry name" value="GS_Type-3"/>
</dbReference>
<dbReference type="PROSITE" id="PS51986">
    <property type="entry name" value="GS_BETA_GRASP"/>
    <property type="match status" value="1"/>
</dbReference>
<protein>
    <submittedName>
        <fullName evidence="5">Glutamine synthetase III</fullName>
    </submittedName>
</protein>
<dbReference type="InterPro" id="IPR027303">
    <property type="entry name" value="Gln_synth_gly_rich_site"/>
</dbReference>
<accession>A0ABS3ETZ0</accession>
<dbReference type="EMBL" id="JAFLND010000001">
    <property type="protein sequence ID" value="MBO0329217.1"/>
    <property type="molecule type" value="Genomic_DNA"/>
</dbReference>
<comment type="caution">
    <text evidence="5">The sequence shown here is derived from an EMBL/GenBank/DDBJ whole genome shotgun (WGS) entry which is preliminary data.</text>
</comment>
<dbReference type="PANTHER" id="PTHR42974">
    <property type="entry name" value="GLUTAMINE SYNTHETASE"/>
    <property type="match status" value="1"/>
</dbReference>
<feature type="domain" description="GS beta-grasp" evidence="3">
    <location>
        <begin position="84"/>
        <end position="173"/>
    </location>
</feature>
<dbReference type="Pfam" id="PF18318">
    <property type="entry name" value="Gln-synt_C-ter"/>
    <property type="match status" value="1"/>
</dbReference>
<evidence type="ECO:0000259" key="3">
    <source>
        <dbReference type="PROSITE" id="PS51986"/>
    </source>
</evidence>
<evidence type="ECO:0000313" key="5">
    <source>
        <dbReference type="EMBL" id="MBO0329217.1"/>
    </source>
</evidence>